<gene>
    <name evidence="1" type="ORF">HG66A1_37240</name>
</gene>
<proteinExistence type="predicted"/>
<dbReference type="EMBL" id="CP036266">
    <property type="protein sequence ID" value="QDT21919.1"/>
    <property type="molecule type" value="Genomic_DNA"/>
</dbReference>
<dbReference type="InterPro" id="IPR025850">
    <property type="entry name" value="SUKH-3"/>
</dbReference>
<evidence type="ECO:0000313" key="2">
    <source>
        <dbReference type="Proteomes" id="UP000320421"/>
    </source>
</evidence>
<reference evidence="1 2" key="1">
    <citation type="submission" date="2019-02" db="EMBL/GenBank/DDBJ databases">
        <title>Deep-cultivation of Planctomycetes and their phenomic and genomic characterization uncovers novel biology.</title>
        <authorList>
            <person name="Wiegand S."/>
            <person name="Jogler M."/>
            <person name="Boedeker C."/>
            <person name="Pinto D."/>
            <person name="Vollmers J."/>
            <person name="Rivas-Marin E."/>
            <person name="Kohn T."/>
            <person name="Peeters S.H."/>
            <person name="Heuer A."/>
            <person name="Rast P."/>
            <person name="Oberbeckmann S."/>
            <person name="Bunk B."/>
            <person name="Jeske O."/>
            <person name="Meyerdierks A."/>
            <person name="Storesund J.E."/>
            <person name="Kallscheuer N."/>
            <person name="Luecker S."/>
            <person name="Lage O.M."/>
            <person name="Pohl T."/>
            <person name="Merkel B.J."/>
            <person name="Hornburger P."/>
            <person name="Mueller R.-W."/>
            <person name="Bruemmer F."/>
            <person name="Labrenz M."/>
            <person name="Spormann A.M."/>
            <person name="Op den Camp H."/>
            <person name="Overmann J."/>
            <person name="Amann R."/>
            <person name="Jetten M.S.M."/>
            <person name="Mascher T."/>
            <person name="Medema M.H."/>
            <person name="Devos D.P."/>
            <person name="Kaster A.-K."/>
            <person name="Ovreas L."/>
            <person name="Rohde M."/>
            <person name="Galperin M.Y."/>
            <person name="Jogler C."/>
        </authorList>
    </citation>
    <scope>NUCLEOTIDE SEQUENCE [LARGE SCALE GENOMIC DNA]</scope>
    <source>
        <strain evidence="1 2">HG66A1</strain>
    </source>
</reference>
<evidence type="ECO:0000313" key="1">
    <source>
        <dbReference type="EMBL" id="QDT21919.1"/>
    </source>
</evidence>
<dbReference type="Proteomes" id="UP000320421">
    <property type="component" value="Chromosome"/>
</dbReference>
<protein>
    <recommendedName>
        <fullName evidence="3">SUKH-3 immunity protein</fullName>
    </recommendedName>
</protein>
<keyword evidence="2" id="KW-1185">Reference proteome</keyword>
<dbReference type="AlphaFoldDB" id="A0A517PRD0"/>
<accession>A0A517PRD0</accession>
<sequence>MSLISNSNINKKKNMNINPISEYVGEILRSAGWSVDRKVSTDLYQSYFRREGMSYFPDAIEILENFGGLKVNPPLNPDRVYATGEIEFDPIMADWTTEVIAWEKKMEEPLCCLGSIWGDNALLVLSEKGVFYSLSEVGVHNIADNLADALEVLIAATSKPSQVYKIEDLF</sequence>
<organism evidence="1 2">
    <name type="scientific">Gimesia chilikensis</name>
    <dbReference type="NCBI Taxonomy" id="2605989"/>
    <lineage>
        <taxon>Bacteria</taxon>
        <taxon>Pseudomonadati</taxon>
        <taxon>Planctomycetota</taxon>
        <taxon>Planctomycetia</taxon>
        <taxon>Planctomycetales</taxon>
        <taxon>Planctomycetaceae</taxon>
        <taxon>Gimesia</taxon>
    </lineage>
</organism>
<name>A0A517PRD0_9PLAN</name>
<evidence type="ECO:0008006" key="3">
    <source>
        <dbReference type="Google" id="ProtNLM"/>
    </source>
</evidence>
<dbReference type="Pfam" id="PF14433">
    <property type="entry name" value="SUKH-3"/>
    <property type="match status" value="1"/>
</dbReference>